<sequence>MAAAGAQCRYEHRQGHLLFHAVKAIFQERQRRKEGEAIDGHQLTSITVTSDLDVTRPSITNNIRCLLNLMILATWQRGPGFVRDICDWQSLLVRLLRESGLVETNIPTSATLGWQAWIHLELDRRVKLFAFALLNLQSIAYNLPPILLSSEVNLRLPCICGEWRTIDETHWEQVRRDIPHEQPLFQDALEYFLKQNRAPPAITPTPSPAASLILIHGLIHRILLTRQASISSPVPQVEIFEAALHRWTSTWQLAPESSLDPLNLNGPIPFTSTALVGLAYTRLHLDLGPCRLLATRNARIIADALVNSEPLVPSPGLLLALLHATHALSIPVKVGVEFVCRS</sequence>
<dbReference type="InterPro" id="IPR051059">
    <property type="entry name" value="VerF-like"/>
</dbReference>
<dbReference type="Pfam" id="PF04082">
    <property type="entry name" value="Fungal_trans"/>
    <property type="match status" value="1"/>
</dbReference>
<dbReference type="STRING" id="1450535.A0A317VFP4"/>
<keyword evidence="5" id="KW-0862">Zinc</keyword>
<dbReference type="OrthoDB" id="654211at2759"/>
<dbReference type="GO" id="GO:0008270">
    <property type="term" value="F:zinc ion binding"/>
    <property type="evidence" value="ECO:0007669"/>
    <property type="project" value="UniProtKB-KW"/>
</dbReference>
<feature type="domain" description="Xylanolytic transcriptional activator regulatory" evidence="9">
    <location>
        <begin position="61"/>
        <end position="247"/>
    </location>
</feature>
<evidence type="ECO:0000313" key="10">
    <source>
        <dbReference type="EMBL" id="PWY71798.1"/>
    </source>
</evidence>
<evidence type="ECO:0000256" key="3">
    <source>
        <dbReference type="ARBA" id="ARBA00022737"/>
    </source>
</evidence>
<protein>
    <recommendedName>
        <fullName evidence="9">Xylanolytic transcriptional activator regulatory domain-containing protein</fullName>
    </recommendedName>
</protein>
<dbReference type="GO" id="GO:0005634">
    <property type="term" value="C:nucleus"/>
    <property type="evidence" value="ECO:0007669"/>
    <property type="project" value="UniProtKB-SubCell"/>
</dbReference>
<evidence type="ECO:0000259" key="9">
    <source>
        <dbReference type="Pfam" id="PF04082"/>
    </source>
</evidence>
<organism evidence="10 11">
    <name type="scientific">Aspergillus sclerotioniger CBS 115572</name>
    <dbReference type="NCBI Taxonomy" id="1450535"/>
    <lineage>
        <taxon>Eukaryota</taxon>
        <taxon>Fungi</taxon>
        <taxon>Dikarya</taxon>
        <taxon>Ascomycota</taxon>
        <taxon>Pezizomycotina</taxon>
        <taxon>Eurotiomycetes</taxon>
        <taxon>Eurotiomycetidae</taxon>
        <taxon>Eurotiales</taxon>
        <taxon>Aspergillaceae</taxon>
        <taxon>Aspergillus</taxon>
        <taxon>Aspergillus subgen. Circumdati</taxon>
    </lineage>
</organism>
<reference evidence="10 11" key="1">
    <citation type="submission" date="2016-12" db="EMBL/GenBank/DDBJ databases">
        <title>The genomes of Aspergillus section Nigri reveals drivers in fungal speciation.</title>
        <authorList>
            <consortium name="DOE Joint Genome Institute"/>
            <person name="Vesth T.C."/>
            <person name="Nybo J."/>
            <person name="Theobald S."/>
            <person name="Brandl J."/>
            <person name="Frisvad J.C."/>
            <person name="Nielsen K.F."/>
            <person name="Lyhne E.K."/>
            <person name="Kogle M.E."/>
            <person name="Kuo A."/>
            <person name="Riley R."/>
            <person name="Clum A."/>
            <person name="Nolan M."/>
            <person name="Lipzen A."/>
            <person name="Salamov A."/>
            <person name="Henrissat B."/>
            <person name="Wiebenga A."/>
            <person name="De Vries R.P."/>
            <person name="Grigoriev I.V."/>
            <person name="Mortensen U.H."/>
            <person name="Andersen M.R."/>
            <person name="Baker S.E."/>
        </authorList>
    </citation>
    <scope>NUCLEOTIDE SEQUENCE [LARGE SCALE GENOMIC DNA]</scope>
    <source>
        <strain evidence="10 11">CBS 115572</strain>
    </source>
</reference>
<dbReference type="InterPro" id="IPR007219">
    <property type="entry name" value="XnlR_reg_dom"/>
</dbReference>
<keyword evidence="8" id="KW-0539">Nucleus</keyword>
<evidence type="ECO:0000256" key="6">
    <source>
        <dbReference type="ARBA" id="ARBA00023015"/>
    </source>
</evidence>
<dbReference type="EMBL" id="MSFK01000035">
    <property type="protein sequence ID" value="PWY71798.1"/>
    <property type="molecule type" value="Genomic_DNA"/>
</dbReference>
<evidence type="ECO:0000256" key="5">
    <source>
        <dbReference type="ARBA" id="ARBA00022833"/>
    </source>
</evidence>
<dbReference type="PANTHER" id="PTHR40626:SF10">
    <property type="entry name" value="C2H2-TYPE DOMAIN-CONTAINING PROTEIN"/>
    <property type="match status" value="1"/>
</dbReference>
<keyword evidence="3" id="KW-0677">Repeat</keyword>
<evidence type="ECO:0000256" key="2">
    <source>
        <dbReference type="ARBA" id="ARBA00022723"/>
    </source>
</evidence>
<accession>A0A317VFP4</accession>
<dbReference type="GO" id="GO:0006351">
    <property type="term" value="P:DNA-templated transcription"/>
    <property type="evidence" value="ECO:0007669"/>
    <property type="project" value="InterPro"/>
</dbReference>
<comment type="subcellular location">
    <subcellularLocation>
        <location evidence="1">Nucleus</location>
    </subcellularLocation>
</comment>
<dbReference type="GO" id="GO:0000978">
    <property type="term" value="F:RNA polymerase II cis-regulatory region sequence-specific DNA binding"/>
    <property type="evidence" value="ECO:0007669"/>
    <property type="project" value="InterPro"/>
</dbReference>
<dbReference type="Proteomes" id="UP000246702">
    <property type="component" value="Unassembled WGS sequence"/>
</dbReference>
<dbReference type="PANTHER" id="PTHR40626">
    <property type="entry name" value="MIP31509P"/>
    <property type="match status" value="1"/>
</dbReference>
<evidence type="ECO:0000256" key="4">
    <source>
        <dbReference type="ARBA" id="ARBA00022771"/>
    </source>
</evidence>
<dbReference type="AlphaFoldDB" id="A0A317VFP4"/>
<evidence type="ECO:0000256" key="1">
    <source>
        <dbReference type="ARBA" id="ARBA00004123"/>
    </source>
</evidence>
<keyword evidence="7" id="KW-0804">Transcription</keyword>
<evidence type="ECO:0000256" key="8">
    <source>
        <dbReference type="ARBA" id="ARBA00023242"/>
    </source>
</evidence>
<name>A0A317VFP4_9EURO</name>
<dbReference type="RefSeq" id="XP_025463034.1">
    <property type="nucleotide sequence ID" value="XM_025616561.1"/>
</dbReference>
<dbReference type="GO" id="GO:0000785">
    <property type="term" value="C:chromatin"/>
    <property type="evidence" value="ECO:0007669"/>
    <property type="project" value="TreeGrafter"/>
</dbReference>
<keyword evidence="11" id="KW-1185">Reference proteome</keyword>
<keyword evidence="2" id="KW-0479">Metal-binding</keyword>
<keyword evidence="6" id="KW-0805">Transcription regulation</keyword>
<dbReference type="GeneID" id="37118704"/>
<comment type="caution">
    <text evidence="10">The sequence shown here is derived from an EMBL/GenBank/DDBJ whole genome shotgun (WGS) entry which is preliminary data.</text>
</comment>
<evidence type="ECO:0000313" key="11">
    <source>
        <dbReference type="Proteomes" id="UP000246702"/>
    </source>
</evidence>
<proteinExistence type="predicted"/>
<keyword evidence="4" id="KW-0863">Zinc-finger</keyword>
<evidence type="ECO:0000256" key="7">
    <source>
        <dbReference type="ARBA" id="ARBA00023163"/>
    </source>
</evidence>
<dbReference type="GO" id="GO:0000981">
    <property type="term" value="F:DNA-binding transcription factor activity, RNA polymerase II-specific"/>
    <property type="evidence" value="ECO:0007669"/>
    <property type="project" value="InterPro"/>
</dbReference>
<gene>
    <name evidence="10" type="ORF">BO94DRAFT_608455</name>
</gene>